<dbReference type="AlphaFoldDB" id="A0AAX2Q9R6"/>
<gene>
    <name evidence="2" type="ORF">EV131_1241</name>
    <name evidence="1" type="ORF">EV131_1381</name>
</gene>
<proteinExistence type="predicted"/>
<dbReference type="Proteomes" id="UP000295021">
    <property type="component" value="Unassembled WGS sequence"/>
</dbReference>
<sequence>NLKIALLPADKCKLNQKHHLARKEV</sequence>
<name>A0AAX2Q9R6_9HYPH</name>
<evidence type="ECO:0000313" key="1">
    <source>
        <dbReference type="EMBL" id="TCU11245.1"/>
    </source>
</evidence>
<dbReference type="EMBL" id="SMBI01000038">
    <property type="protein sequence ID" value="TCU11245.1"/>
    <property type="molecule type" value="Genomic_DNA"/>
</dbReference>
<protein>
    <submittedName>
        <fullName evidence="1">Uncharacterized protein</fullName>
    </submittedName>
</protein>
<dbReference type="EMBL" id="SMBI01000024">
    <property type="protein sequence ID" value="TCU13864.1"/>
    <property type="molecule type" value="Genomic_DNA"/>
</dbReference>
<evidence type="ECO:0000313" key="3">
    <source>
        <dbReference type="Proteomes" id="UP000295021"/>
    </source>
</evidence>
<reference evidence="1 3" key="1">
    <citation type="submission" date="2019-03" db="EMBL/GenBank/DDBJ databases">
        <title>Genomic Encyclopedia of Type Strains, Phase IV (KMG-V): Genome sequencing to study the core and pangenomes of soil and plant-associated prokaryotes.</title>
        <authorList>
            <person name="Whitman W."/>
        </authorList>
    </citation>
    <scope>NUCLEOTIDE SEQUENCE [LARGE SCALE GENOMIC DNA]</scope>
    <source>
        <strain evidence="1 3">FB403</strain>
    </source>
</reference>
<evidence type="ECO:0000313" key="2">
    <source>
        <dbReference type="EMBL" id="TCU13864.1"/>
    </source>
</evidence>
<accession>A0AAX2Q9R6</accession>
<comment type="caution">
    <text evidence="1">The sequence shown here is derived from an EMBL/GenBank/DDBJ whole genome shotgun (WGS) entry which is preliminary data.</text>
</comment>
<organism evidence="1 3">
    <name type="scientific">Rhizobium laguerreae</name>
    <dbReference type="NCBI Taxonomy" id="1076926"/>
    <lineage>
        <taxon>Bacteria</taxon>
        <taxon>Pseudomonadati</taxon>
        <taxon>Pseudomonadota</taxon>
        <taxon>Alphaproteobacteria</taxon>
        <taxon>Hyphomicrobiales</taxon>
        <taxon>Rhizobiaceae</taxon>
        <taxon>Rhizobium/Agrobacterium group</taxon>
        <taxon>Rhizobium</taxon>
    </lineage>
</organism>
<feature type="non-terminal residue" evidence="1">
    <location>
        <position position="1"/>
    </location>
</feature>